<proteinExistence type="predicted"/>
<dbReference type="Proteomes" id="UP000308600">
    <property type="component" value="Unassembled WGS sequence"/>
</dbReference>
<sequence length="66" mass="7507">MEGRWEELYALKTVFLTMYPPFSFVFSLTFSIEVLPADDPTQQIIQLSQPFALNAFSTGNIEASKE</sequence>
<protein>
    <submittedName>
        <fullName evidence="1">Uncharacterized protein</fullName>
    </submittedName>
</protein>
<accession>A0ACD3B7M6</accession>
<reference evidence="1 2" key="1">
    <citation type="journal article" date="2019" name="Nat. Ecol. Evol.">
        <title>Megaphylogeny resolves global patterns of mushroom evolution.</title>
        <authorList>
            <person name="Varga T."/>
            <person name="Krizsan K."/>
            <person name="Foldi C."/>
            <person name="Dima B."/>
            <person name="Sanchez-Garcia M."/>
            <person name="Sanchez-Ramirez S."/>
            <person name="Szollosi G.J."/>
            <person name="Szarkandi J.G."/>
            <person name="Papp V."/>
            <person name="Albert L."/>
            <person name="Andreopoulos W."/>
            <person name="Angelini C."/>
            <person name="Antonin V."/>
            <person name="Barry K.W."/>
            <person name="Bougher N.L."/>
            <person name="Buchanan P."/>
            <person name="Buyck B."/>
            <person name="Bense V."/>
            <person name="Catcheside P."/>
            <person name="Chovatia M."/>
            <person name="Cooper J."/>
            <person name="Damon W."/>
            <person name="Desjardin D."/>
            <person name="Finy P."/>
            <person name="Geml J."/>
            <person name="Haridas S."/>
            <person name="Hughes K."/>
            <person name="Justo A."/>
            <person name="Karasinski D."/>
            <person name="Kautmanova I."/>
            <person name="Kiss B."/>
            <person name="Kocsube S."/>
            <person name="Kotiranta H."/>
            <person name="LaButti K.M."/>
            <person name="Lechner B.E."/>
            <person name="Liimatainen K."/>
            <person name="Lipzen A."/>
            <person name="Lukacs Z."/>
            <person name="Mihaltcheva S."/>
            <person name="Morgado L.N."/>
            <person name="Niskanen T."/>
            <person name="Noordeloos M.E."/>
            <person name="Ohm R.A."/>
            <person name="Ortiz-Santana B."/>
            <person name="Ovrebo C."/>
            <person name="Racz N."/>
            <person name="Riley R."/>
            <person name="Savchenko A."/>
            <person name="Shiryaev A."/>
            <person name="Soop K."/>
            <person name="Spirin V."/>
            <person name="Szebenyi C."/>
            <person name="Tomsovsky M."/>
            <person name="Tulloss R.E."/>
            <person name="Uehling J."/>
            <person name="Grigoriev I.V."/>
            <person name="Vagvolgyi C."/>
            <person name="Papp T."/>
            <person name="Martin F.M."/>
            <person name="Miettinen O."/>
            <person name="Hibbett D.S."/>
            <person name="Nagy L.G."/>
        </authorList>
    </citation>
    <scope>NUCLEOTIDE SEQUENCE [LARGE SCALE GENOMIC DNA]</scope>
    <source>
        <strain evidence="1 2">NL-1719</strain>
    </source>
</reference>
<keyword evidence="2" id="KW-1185">Reference proteome</keyword>
<evidence type="ECO:0000313" key="1">
    <source>
        <dbReference type="EMBL" id="TFK73820.1"/>
    </source>
</evidence>
<organism evidence="1 2">
    <name type="scientific">Pluteus cervinus</name>
    <dbReference type="NCBI Taxonomy" id="181527"/>
    <lineage>
        <taxon>Eukaryota</taxon>
        <taxon>Fungi</taxon>
        <taxon>Dikarya</taxon>
        <taxon>Basidiomycota</taxon>
        <taxon>Agaricomycotina</taxon>
        <taxon>Agaricomycetes</taxon>
        <taxon>Agaricomycetidae</taxon>
        <taxon>Agaricales</taxon>
        <taxon>Pluteineae</taxon>
        <taxon>Pluteaceae</taxon>
        <taxon>Pluteus</taxon>
    </lineage>
</organism>
<dbReference type="EMBL" id="ML208272">
    <property type="protein sequence ID" value="TFK73820.1"/>
    <property type="molecule type" value="Genomic_DNA"/>
</dbReference>
<gene>
    <name evidence="1" type="ORF">BDN72DRAFT_893548</name>
</gene>
<name>A0ACD3B7M6_9AGAR</name>
<evidence type="ECO:0000313" key="2">
    <source>
        <dbReference type="Proteomes" id="UP000308600"/>
    </source>
</evidence>